<accession>E3LH94</accession>
<dbReference type="GeneID" id="9819849"/>
<dbReference type="CTD" id="9819849"/>
<dbReference type="EMBL" id="DS268409">
    <property type="protein sequence ID" value="EFO95558.1"/>
    <property type="molecule type" value="Genomic_DNA"/>
</dbReference>
<name>E3LH94_CAERE</name>
<dbReference type="SUPFAM" id="SSF56574">
    <property type="entry name" value="Serpins"/>
    <property type="match status" value="1"/>
</dbReference>
<dbReference type="InterPro" id="IPR042185">
    <property type="entry name" value="Serpin_sf_2"/>
</dbReference>
<gene>
    <name evidence="2" type="ORF">CRE_09165</name>
</gene>
<keyword evidence="3" id="KW-1185">Reference proteome</keyword>
<dbReference type="InterPro" id="IPR023796">
    <property type="entry name" value="Serpin_dom"/>
</dbReference>
<dbReference type="KEGG" id="crq:GCK72_019965"/>
<dbReference type="AlphaFoldDB" id="E3LH94"/>
<evidence type="ECO:0000313" key="3">
    <source>
        <dbReference type="Proteomes" id="UP000008281"/>
    </source>
</evidence>
<sequence>MDMLSVTTITFGLRVLQGLGFSGSLVFSPILLLLAANNQKSARKTFNFSDRQMTRLVENSQRGFETEHDMNLINSSYTATWRYPYMKHHQHSMKFHAEHGKTKYLNYVSANTTLSERLVSNDLGFRVAQDDVFTILKIPLFGRYLRFVIFLPNPDHTLEESIKKLSASRILNLFNELTVFNVHFKIPYFQISSVIDTSNLLGLPTSKFHKFRFNWKKPSEDYLREENDIFNESFIKRQPDRTPFYFTANRPFYYAIFNNTLPLIMGIFTGTNSS</sequence>
<dbReference type="OrthoDB" id="5886943at2759"/>
<dbReference type="Gene3D" id="2.30.39.10">
    <property type="entry name" value="Alpha-1-antitrypsin, domain 1"/>
    <property type="match status" value="1"/>
</dbReference>
<dbReference type="InterPro" id="IPR036186">
    <property type="entry name" value="Serpin_sf"/>
</dbReference>
<dbReference type="eggNOG" id="KOG2392">
    <property type="taxonomic scope" value="Eukaryota"/>
</dbReference>
<proteinExistence type="predicted"/>
<dbReference type="HOGENOM" id="CLU_063121_0_0_1"/>
<dbReference type="Pfam" id="PF00079">
    <property type="entry name" value="Serpin"/>
    <property type="match status" value="1"/>
</dbReference>
<dbReference type="InterPro" id="IPR023795">
    <property type="entry name" value="Serpin_CS"/>
</dbReference>
<dbReference type="RefSeq" id="XP_003116662.2">
    <property type="nucleotide sequence ID" value="XM_003116614.2"/>
</dbReference>
<protein>
    <recommendedName>
        <fullName evidence="1">Serpin domain-containing protein</fullName>
    </recommendedName>
</protein>
<dbReference type="PROSITE" id="PS00284">
    <property type="entry name" value="SERPIN"/>
    <property type="match status" value="1"/>
</dbReference>
<organism evidence="3">
    <name type="scientific">Caenorhabditis remanei</name>
    <name type="common">Caenorhabditis vulgaris</name>
    <dbReference type="NCBI Taxonomy" id="31234"/>
    <lineage>
        <taxon>Eukaryota</taxon>
        <taxon>Metazoa</taxon>
        <taxon>Ecdysozoa</taxon>
        <taxon>Nematoda</taxon>
        <taxon>Chromadorea</taxon>
        <taxon>Rhabditida</taxon>
        <taxon>Rhabditina</taxon>
        <taxon>Rhabditomorpha</taxon>
        <taxon>Rhabditoidea</taxon>
        <taxon>Rhabditidae</taxon>
        <taxon>Peloderinae</taxon>
        <taxon>Caenorhabditis</taxon>
    </lineage>
</organism>
<evidence type="ECO:0000313" key="2">
    <source>
        <dbReference type="EMBL" id="EFO95558.1"/>
    </source>
</evidence>
<feature type="domain" description="Serpin" evidence="1">
    <location>
        <begin position="41"/>
        <end position="201"/>
    </location>
</feature>
<reference evidence="2" key="1">
    <citation type="submission" date="2007-07" db="EMBL/GenBank/DDBJ databases">
        <title>PCAP assembly of the Caenorhabditis remanei genome.</title>
        <authorList>
            <consortium name="The Caenorhabditis remanei Sequencing Consortium"/>
            <person name="Wilson R.K."/>
        </authorList>
    </citation>
    <scope>NUCLEOTIDE SEQUENCE [LARGE SCALE GENOMIC DNA]</scope>
    <source>
        <strain evidence="2">PB4641</strain>
    </source>
</reference>
<dbReference type="Proteomes" id="UP000008281">
    <property type="component" value="Unassembled WGS sequence"/>
</dbReference>
<evidence type="ECO:0000259" key="1">
    <source>
        <dbReference type="Pfam" id="PF00079"/>
    </source>
</evidence>
<dbReference type="OMA" id="TATWRYP"/>